<protein>
    <recommendedName>
        <fullName evidence="2">MOSC domain-containing protein</fullName>
    </recommendedName>
</protein>
<dbReference type="AlphaFoldDB" id="A0A8J9VRV8"/>
<proteinExistence type="predicted"/>
<dbReference type="PANTHER" id="PTHR14237:SF19">
    <property type="entry name" value="MITOCHONDRIAL AMIDOXIME REDUCING COMPONENT 1"/>
    <property type="match status" value="1"/>
</dbReference>
<organism evidence="3 4">
    <name type="scientific">Brenthis ino</name>
    <name type="common">lesser marbled fritillary</name>
    <dbReference type="NCBI Taxonomy" id="405034"/>
    <lineage>
        <taxon>Eukaryota</taxon>
        <taxon>Metazoa</taxon>
        <taxon>Ecdysozoa</taxon>
        <taxon>Arthropoda</taxon>
        <taxon>Hexapoda</taxon>
        <taxon>Insecta</taxon>
        <taxon>Pterygota</taxon>
        <taxon>Neoptera</taxon>
        <taxon>Endopterygota</taxon>
        <taxon>Lepidoptera</taxon>
        <taxon>Glossata</taxon>
        <taxon>Ditrysia</taxon>
        <taxon>Papilionoidea</taxon>
        <taxon>Nymphalidae</taxon>
        <taxon>Heliconiinae</taxon>
        <taxon>Argynnini</taxon>
        <taxon>Brenthis</taxon>
    </lineage>
</organism>
<keyword evidence="1" id="KW-0472">Membrane</keyword>
<dbReference type="OrthoDB" id="17255at2759"/>
<dbReference type="Pfam" id="PF03476">
    <property type="entry name" value="MOSC_N"/>
    <property type="match status" value="1"/>
</dbReference>
<dbReference type="GO" id="GO:0003824">
    <property type="term" value="F:catalytic activity"/>
    <property type="evidence" value="ECO:0007669"/>
    <property type="project" value="InterPro"/>
</dbReference>
<reference evidence="3" key="1">
    <citation type="submission" date="2021-12" db="EMBL/GenBank/DDBJ databases">
        <authorList>
            <person name="Martin H S."/>
        </authorList>
    </citation>
    <scope>NUCLEOTIDE SEQUENCE</scope>
</reference>
<dbReference type="InterPro" id="IPR011037">
    <property type="entry name" value="Pyrv_Knase-like_insert_dom_sf"/>
</dbReference>
<dbReference type="PROSITE" id="PS51340">
    <property type="entry name" value="MOSC"/>
    <property type="match status" value="1"/>
</dbReference>
<keyword evidence="1" id="KW-0812">Transmembrane</keyword>
<name>A0A8J9VRV8_9NEOP</name>
<feature type="non-terminal residue" evidence="3">
    <location>
        <position position="333"/>
    </location>
</feature>
<evidence type="ECO:0000313" key="3">
    <source>
        <dbReference type="EMBL" id="CAH0728423.1"/>
    </source>
</evidence>
<dbReference type="GO" id="GO:0030170">
    <property type="term" value="F:pyridoxal phosphate binding"/>
    <property type="evidence" value="ECO:0007669"/>
    <property type="project" value="InterPro"/>
</dbReference>
<evidence type="ECO:0000313" key="4">
    <source>
        <dbReference type="Proteomes" id="UP000838878"/>
    </source>
</evidence>
<dbReference type="InterPro" id="IPR005302">
    <property type="entry name" value="MoCF_Sase_C"/>
</dbReference>
<gene>
    <name evidence="3" type="ORF">BINO364_LOCUS13642</name>
</gene>
<dbReference type="PANTHER" id="PTHR14237">
    <property type="entry name" value="MOLYBDOPTERIN COFACTOR SULFURASE MOSC"/>
    <property type="match status" value="1"/>
</dbReference>
<dbReference type="EMBL" id="OV170227">
    <property type="protein sequence ID" value="CAH0728423.1"/>
    <property type="molecule type" value="Genomic_DNA"/>
</dbReference>
<dbReference type="Pfam" id="PF03473">
    <property type="entry name" value="MOSC"/>
    <property type="match status" value="1"/>
</dbReference>
<dbReference type="SUPFAM" id="SSF141673">
    <property type="entry name" value="MOSC N-terminal domain-like"/>
    <property type="match status" value="1"/>
</dbReference>
<dbReference type="Proteomes" id="UP000838878">
    <property type="component" value="Chromosome 7"/>
</dbReference>
<evidence type="ECO:0000256" key="1">
    <source>
        <dbReference type="SAM" id="Phobius"/>
    </source>
</evidence>
<feature type="domain" description="MOSC" evidence="2">
    <location>
        <begin position="179"/>
        <end position="333"/>
    </location>
</feature>
<feature type="transmembrane region" description="Helical" evidence="1">
    <location>
        <begin position="6"/>
        <end position="28"/>
    </location>
</feature>
<dbReference type="GO" id="GO:0030151">
    <property type="term" value="F:molybdenum ion binding"/>
    <property type="evidence" value="ECO:0007669"/>
    <property type="project" value="InterPro"/>
</dbReference>
<dbReference type="InterPro" id="IPR005303">
    <property type="entry name" value="MOCOS_middle"/>
</dbReference>
<accession>A0A8J9VRV8</accession>
<keyword evidence="1" id="KW-1133">Transmembrane helix</keyword>
<sequence length="333" mass="37285">MSYQGHYITATLATAGAIGGVYCAYHIYKEYQKPKLPTEWKEVGTLKDIYVYPIKSCGPIMLNKAECTILGLKDGWLRDRVLMVVDDKSSFISARGFPELLLVQPKIRNSILTLNHHDMEPINIDLAEVIALQATKTARVWGITVPVYDCGGFASEWYSRLLNKSADNFRLVYYASQHSRVLRPGSNKFYKFTKNDTGALPDEVPFNLINLASVEDLNSRLKDCQVTPRNFRPNFVLAGAQPYEEDKWKYVKIGENVFEIIKPCGRCVMTTIDPETGVRNAKTEPLATLKSYRQIEDPLERRAAGSAPLMGVQMSLRSGPGGTVSLSDTIYVA</sequence>
<evidence type="ECO:0000259" key="2">
    <source>
        <dbReference type="PROSITE" id="PS51340"/>
    </source>
</evidence>
<dbReference type="SUPFAM" id="SSF50800">
    <property type="entry name" value="PK beta-barrel domain-like"/>
    <property type="match status" value="1"/>
</dbReference>
<keyword evidence="4" id="KW-1185">Reference proteome</keyword>